<organism evidence="2 3">
    <name type="scientific">Orbilia javanica</name>
    <dbReference type="NCBI Taxonomy" id="47235"/>
    <lineage>
        <taxon>Eukaryota</taxon>
        <taxon>Fungi</taxon>
        <taxon>Dikarya</taxon>
        <taxon>Ascomycota</taxon>
        <taxon>Pezizomycotina</taxon>
        <taxon>Orbiliomycetes</taxon>
        <taxon>Orbiliales</taxon>
        <taxon>Orbiliaceae</taxon>
        <taxon>Orbilia</taxon>
    </lineage>
</organism>
<proteinExistence type="predicted"/>
<protein>
    <recommendedName>
        <fullName evidence="4">F-box domain-containing protein</fullName>
    </recommendedName>
</protein>
<feature type="compositionally biased region" description="Polar residues" evidence="1">
    <location>
        <begin position="1"/>
        <end position="30"/>
    </location>
</feature>
<dbReference type="AlphaFoldDB" id="A0AAN8N082"/>
<dbReference type="Proteomes" id="UP001313282">
    <property type="component" value="Unassembled WGS sequence"/>
</dbReference>
<keyword evidence="3" id="KW-1185">Reference proteome</keyword>
<evidence type="ECO:0000313" key="3">
    <source>
        <dbReference type="Proteomes" id="UP001313282"/>
    </source>
</evidence>
<accession>A0AAN8N082</accession>
<reference evidence="2 3" key="1">
    <citation type="submission" date="2019-10" db="EMBL/GenBank/DDBJ databases">
        <authorList>
            <person name="Palmer J.M."/>
        </authorList>
    </citation>
    <scope>NUCLEOTIDE SEQUENCE [LARGE SCALE GENOMIC DNA]</scope>
    <source>
        <strain evidence="2 3">TWF718</strain>
    </source>
</reference>
<gene>
    <name evidence="2" type="ORF">TWF718_001078</name>
</gene>
<comment type="caution">
    <text evidence="2">The sequence shown here is derived from an EMBL/GenBank/DDBJ whole genome shotgun (WGS) entry which is preliminary data.</text>
</comment>
<evidence type="ECO:0000256" key="1">
    <source>
        <dbReference type="SAM" id="MobiDB-lite"/>
    </source>
</evidence>
<name>A0AAN8N082_9PEZI</name>
<sequence length="867" mass="99187">MATRSATSTPTPDQGTFGQFRYSSSLPNSPRDQDPDFRRSWHYGFGTSRLGRNLGNWRSPKPDIWEGTIVDARWPRCVISKGIKLVSLRGLDQSVWDKILSYIPHDTVKNFSLVSRATRLLAARHLFRYIKFKPALIQTFKRDYVNIEMTDIRWARHFLYEMREYYNVTKLEVHFVLHQCVEPTTIIACLGEIYRCRFYGKLVHIAIDFQYKDRMPLGHNHWYTVLPKEQQDFLGPPLNKAQANEFIKSSLSPFPSLKSATLDVSEGLDPDGIYYKFLSMAPNFQELDIETWMPPTIALRKTEPMFANLLRLRIGLKEGFAPLPAILDTVSKQFPGLVSLQLDGFSNWWKFAIQGSCINPDALDCIMNLKVLKNLIMPCPVALGPNKPKMTTLGAIYRLCPQELDELLEKWYESGMRLETALFDGYLLRPKGSTPEFEYFELSCSLSTKLSVTWVHRQRLPQFDALASHGLIPCNTGSGEASAALVPKRVPFSSISVHGHLKLHLDLQSIRPGVTDSLAEVLTQLHIFPAVNKLSITLVAHRDSESTLFVTALRWIAQCPFYHNIKSLFLEAEICETQISAQDRKEWYSKCHQRDQLFLGGAVDPKGAIDTMRMHGLVPPMNLKEAVVSIPSQRIGKQLPYYQFLSQSSRLQRLVINEAVTFSKDFEAEEEGRKWSSCVPTPTTEPTVPNTVFYGVKALSIKITGYPFGRKLKCLAECFPDIEELDLVLDQTRYRTAAIDPDTFIQTYDGLLDMKKLKSISIPWPKLKDPNCPSPLRGTFRKTLGKWVSDDQTDSDMRMLGVEELEKWVLYWQQCQLPLQKVQFNGWKPVGQWHSVRKWATCIIEKYPGQNGSRKLTWEQCDPTYAE</sequence>
<evidence type="ECO:0000313" key="2">
    <source>
        <dbReference type="EMBL" id="KAK6356736.1"/>
    </source>
</evidence>
<dbReference type="EMBL" id="JAVHNR010000001">
    <property type="protein sequence ID" value="KAK6356736.1"/>
    <property type="molecule type" value="Genomic_DNA"/>
</dbReference>
<feature type="region of interest" description="Disordered" evidence="1">
    <location>
        <begin position="1"/>
        <end position="37"/>
    </location>
</feature>
<evidence type="ECO:0008006" key="4">
    <source>
        <dbReference type="Google" id="ProtNLM"/>
    </source>
</evidence>